<evidence type="ECO:0000313" key="1">
    <source>
        <dbReference type="EMBL" id="QDV29856.1"/>
    </source>
</evidence>
<name>A0A518GMS0_9PLAN</name>
<dbReference type="KEGG" id="peh:Spb1_17750"/>
<sequence length="79" mass="8868">MLAVCGARYVAVRTWCIGMHPTHEDVAGGGRNMIRIATQLPLKKLILIYATVIEQLYANRSPSVVVLDELSQKIWVERC</sequence>
<proteinExistence type="predicted"/>
<accession>A0A518GMS0</accession>
<gene>
    <name evidence="1" type="ORF">Spb1_17750</name>
</gene>
<evidence type="ECO:0000313" key="2">
    <source>
        <dbReference type="Proteomes" id="UP000315349"/>
    </source>
</evidence>
<dbReference type="Proteomes" id="UP000315349">
    <property type="component" value="Chromosome"/>
</dbReference>
<dbReference type="AlphaFoldDB" id="A0A518GMS0"/>
<dbReference type="EMBL" id="CP036299">
    <property type="protein sequence ID" value="QDV29856.1"/>
    <property type="molecule type" value="Genomic_DNA"/>
</dbReference>
<protein>
    <submittedName>
        <fullName evidence="1">Uncharacterized protein</fullName>
    </submittedName>
</protein>
<organism evidence="1 2">
    <name type="scientific">Planctopirus ephydatiae</name>
    <dbReference type="NCBI Taxonomy" id="2528019"/>
    <lineage>
        <taxon>Bacteria</taxon>
        <taxon>Pseudomonadati</taxon>
        <taxon>Planctomycetota</taxon>
        <taxon>Planctomycetia</taxon>
        <taxon>Planctomycetales</taxon>
        <taxon>Planctomycetaceae</taxon>
        <taxon>Planctopirus</taxon>
    </lineage>
</organism>
<reference evidence="1 2" key="1">
    <citation type="submission" date="2019-02" db="EMBL/GenBank/DDBJ databases">
        <title>Deep-cultivation of Planctomycetes and their phenomic and genomic characterization uncovers novel biology.</title>
        <authorList>
            <person name="Wiegand S."/>
            <person name="Jogler M."/>
            <person name="Boedeker C."/>
            <person name="Pinto D."/>
            <person name="Vollmers J."/>
            <person name="Rivas-Marin E."/>
            <person name="Kohn T."/>
            <person name="Peeters S.H."/>
            <person name="Heuer A."/>
            <person name="Rast P."/>
            <person name="Oberbeckmann S."/>
            <person name="Bunk B."/>
            <person name="Jeske O."/>
            <person name="Meyerdierks A."/>
            <person name="Storesund J.E."/>
            <person name="Kallscheuer N."/>
            <person name="Luecker S."/>
            <person name="Lage O.M."/>
            <person name="Pohl T."/>
            <person name="Merkel B.J."/>
            <person name="Hornburger P."/>
            <person name="Mueller R.-W."/>
            <person name="Bruemmer F."/>
            <person name="Labrenz M."/>
            <person name="Spormann A.M."/>
            <person name="Op den Camp H."/>
            <person name="Overmann J."/>
            <person name="Amann R."/>
            <person name="Jetten M.S.M."/>
            <person name="Mascher T."/>
            <person name="Medema M.H."/>
            <person name="Devos D.P."/>
            <person name="Kaster A.-K."/>
            <person name="Ovreas L."/>
            <person name="Rohde M."/>
            <person name="Galperin M.Y."/>
            <person name="Jogler C."/>
        </authorList>
    </citation>
    <scope>NUCLEOTIDE SEQUENCE [LARGE SCALE GENOMIC DNA]</scope>
    <source>
        <strain evidence="1 2">Spb1</strain>
    </source>
</reference>
<keyword evidence="2" id="KW-1185">Reference proteome</keyword>